<organism evidence="2 3">
    <name type="scientific">Sporomusa silvacetica DSM 10669</name>
    <dbReference type="NCBI Taxonomy" id="1123289"/>
    <lineage>
        <taxon>Bacteria</taxon>
        <taxon>Bacillati</taxon>
        <taxon>Bacillota</taxon>
        <taxon>Negativicutes</taxon>
        <taxon>Selenomonadales</taxon>
        <taxon>Sporomusaceae</taxon>
        <taxon>Sporomusa</taxon>
    </lineage>
</organism>
<reference evidence="2" key="1">
    <citation type="submission" date="2024-05" db="EMBL/GenBank/DDBJ databases">
        <title>Isolation and characterization of Sporomusa carbonis sp. nov., a carboxydotrophic hydrogenogen in the genus of Sporomusa isolated from a charcoal burning pile.</title>
        <authorList>
            <person name="Boeer T."/>
            <person name="Rosenbaum F."/>
            <person name="Eysell L."/>
            <person name="Mueller V."/>
            <person name="Daniel R."/>
            <person name="Poehlein A."/>
        </authorList>
    </citation>
    <scope>NUCLEOTIDE SEQUENCE [LARGE SCALE GENOMIC DNA]</scope>
    <source>
        <strain evidence="2">DSM 10669</strain>
    </source>
</reference>
<feature type="region of interest" description="Disordered" evidence="1">
    <location>
        <begin position="1"/>
        <end position="47"/>
    </location>
</feature>
<gene>
    <name evidence="2" type="ORF">SPSIL_055970</name>
</gene>
<evidence type="ECO:0008006" key="4">
    <source>
        <dbReference type="Google" id="ProtNLM"/>
    </source>
</evidence>
<dbReference type="Proteomes" id="UP000216752">
    <property type="component" value="Chromosome"/>
</dbReference>
<sequence length="47" mass="4950">MGFKDLSNSTVAKQSQSAANKSTTQQNAATSDTMSKEEALANIKSTK</sequence>
<feature type="compositionally biased region" description="Polar residues" evidence="1">
    <location>
        <begin position="1"/>
        <end position="33"/>
    </location>
</feature>
<name>A0ABZ3IUK9_9FIRM</name>
<keyword evidence="3" id="KW-1185">Reference proteome</keyword>
<protein>
    <recommendedName>
        <fullName evidence="4">Small, acid-soluble spore protein gamma-type</fullName>
    </recommendedName>
</protein>
<accession>A0ABZ3IUK9</accession>
<evidence type="ECO:0000256" key="1">
    <source>
        <dbReference type="SAM" id="MobiDB-lite"/>
    </source>
</evidence>
<proteinExistence type="predicted"/>
<evidence type="ECO:0000313" key="2">
    <source>
        <dbReference type="EMBL" id="XFO69364.1"/>
    </source>
</evidence>
<evidence type="ECO:0000313" key="3">
    <source>
        <dbReference type="Proteomes" id="UP000216752"/>
    </source>
</evidence>
<dbReference type="EMBL" id="CP155573">
    <property type="protein sequence ID" value="XFO69364.1"/>
    <property type="molecule type" value="Genomic_DNA"/>
</dbReference>
<dbReference type="RefSeq" id="WP_169718050.1">
    <property type="nucleotide sequence ID" value="NZ_CP155573.1"/>
</dbReference>